<gene>
    <name evidence="1" type="ORF">PXH66_13280</name>
</gene>
<dbReference type="RefSeq" id="WP_330928656.1">
    <property type="nucleotide sequence ID" value="NZ_CP119075.1"/>
</dbReference>
<protein>
    <submittedName>
        <fullName evidence="1">Uncharacterized protein</fullName>
    </submittedName>
</protein>
<dbReference type="EMBL" id="CP119075">
    <property type="protein sequence ID" value="WED63304.1"/>
    <property type="molecule type" value="Genomic_DNA"/>
</dbReference>
<sequence length="123" mass="14315">METFRSLYCAQHHLPSKAYPHAALRACLRWPGRLMYWPLRVLASDFFASDLDLIHNVGRLTTPYDLSLDITEYRYHPFNQSRLRRTFGLCISTSTLRRIVFHTFNRESTAADAARPVNRPSTT</sequence>
<organism evidence="1 2">
    <name type="scientific">Synoicihabitans lomoniglobus</name>
    <dbReference type="NCBI Taxonomy" id="2909285"/>
    <lineage>
        <taxon>Bacteria</taxon>
        <taxon>Pseudomonadati</taxon>
        <taxon>Verrucomicrobiota</taxon>
        <taxon>Opitutia</taxon>
        <taxon>Opitutales</taxon>
        <taxon>Opitutaceae</taxon>
        <taxon>Synoicihabitans</taxon>
    </lineage>
</organism>
<evidence type="ECO:0000313" key="2">
    <source>
        <dbReference type="Proteomes" id="UP001218638"/>
    </source>
</evidence>
<name>A0AAF0CP35_9BACT</name>
<dbReference type="AlphaFoldDB" id="A0AAF0CP35"/>
<accession>A0AAF0CP35</accession>
<proteinExistence type="predicted"/>
<evidence type="ECO:0000313" key="1">
    <source>
        <dbReference type="EMBL" id="WED63304.1"/>
    </source>
</evidence>
<dbReference type="Proteomes" id="UP001218638">
    <property type="component" value="Chromosome"/>
</dbReference>
<dbReference type="KEGG" id="slom:PXH66_13280"/>
<keyword evidence="2" id="KW-1185">Reference proteome</keyword>
<reference evidence="1" key="1">
    <citation type="submission" date="2023-03" db="EMBL/GenBank/DDBJ databases">
        <title>Lomoglobus Profundus gen. nov., sp. nov., a novel member of the phylum Verrucomicrobia, isolated from deep-marine sediment of South China Sea.</title>
        <authorList>
            <person name="Ahmad T."/>
            <person name="Ishaq S.E."/>
            <person name="Wang F."/>
        </authorList>
    </citation>
    <scope>NUCLEOTIDE SEQUENCE</scope>
    <source>
        <strain evidence="1">LMO-M01</strain>
    </source>
</reference>